<feature type="transmembrane region" description="Helical" evidence="1">
    <location>
        <begin position="84"/>
        <end position="103"/>
    </location>
</feature>
<comment type="caution">
    <text evidence="2">The sequence shown here is derived from an EMBL/GenBank/DDBJ whole genome shotgun (WGS) entry which is preliminary data.</text>
</comment>
<evidence type="ECO:0000256" key="1">
    <source>
        <dbReference type="SAM" id="Phobius"/>
    </source>
</evidence>
<dbReference type="Proteomes" id="UP000310506">
    <property type="component" value="Unassembled WGS sequence"/>
</dbReference>
<dbReference type="RefSeq" id="WP_136136939.1">
    <property type="nucleotide sequence ID" value="NZ_SDGV01000016.1"/>
</dbReference>
<protein>
    <submittedName>
        <fullName evidence="2">Uncharacterized protein</fullName>
    </submittedName>
</protein>
<proteinExistence type="predicted"/>
<name>A0A4S3B3P9_9ENTE</name>
<keyword evidence="1" id="KW-1133">Transmembrane helix</keyword>
<gene>
    <name evidence="2" type="ORF">ESZ54_06920</name>
</gene>
<evidence type="ECO:0000313" key="3">
    <source>
        <dbReference type="Proteomes" id="UP000310506"/>
    </source>
</evidence>
<dbReference type="AlphaFoldDB" id="A0A4S3B3P9"/>
<dbReference type="EMBL" id="SDGV01000016">
    <property type="protein sequence ID" value="THB61058.1"/>
    <property type="molecule type" value="Genomic_DNA"/>
</dbReference>
<feature type="transmembrane region" description="Helical" evidence="1">
    <location>
        <begin position="58"/>
        <end position="78"/>
    </location>
</feature>
<accession>A0A4S3B3P9</accession>
<evidence type="ECO:0000313" key="2">
    <source>
        <dbReference type="EMBL" id="THB61058.1"/>
    </source>
</evidence>
<organism evidence="2 3">
    <name type="scientific">Vagococcus silagei</name>
    <dbReference type="NCBI Taxonomy" id="2508885"/>
    <lineage>
        <taxon>Bacteria</taxon>
        <taxon>Bacillati</taxon>
        <taxon>Bacillota</taxon>
        <taxon>Bacilli</taxon>
        <taxon>Lactobacillales</taxon>
        <taxon>Enterococcaceae</taxon>
        <taxon>Vagococcus</taxon>
    </lineage>
</organism>
<reference evidence="2 3" key="1">
    <citation type="submission" date="2019-01" db="EMBL/GenBank/DDBJ databases">
        <title>Vagococcus silagei sp. nov. isolated from brewer's grain.</title>
        <authorList>
            <person name="Guu J.-R."/>
        </authorList>
    </citation>
    <scope>NUCLEOTIDE SEQUENCE [LARGE SCALE GENOMIC DNA]</scope>
    <source>
        <strain evidence="2 3">2B-2</strain>
    </source>
</reference>
<dbReference type="OrthoDB" id="2193966at2"/>
<keyword evidence="1" id="KW-0812">Transmembrane</keyword>
<sequence>MLFIFFTFIIFIVSIKIAGIAAFLFFLLYFKSIHRLNPKTQLEWEHYFSKWTLKKMFIYLYIGFFIALFMIAIFNGFIFWDQNFAYSIALICAGIFHTVYKYHLNKQHLQQLKDKITHSGDESGLD</sequence>
<keyword evidence="1" id="KW-0472">Membrane</keyword>
<feature type="transmembrane region" description="Helical" evidence="1">
    <location>
        <begin position="6"/>
        <end position="30"/>
    </location>
</feature>
<keyword evidence="3" id="KW-1185">Reference proteome</keyword>